<protein>
    <submittedName>
        <fullName evidence="2">Uncharacterized protein</fullName>
    </submittedName>
</protein>
<evidence type="ECO:0000256" key="1">
    <source>
        <dbReference type="SAM" id="SignalP"/>
    </source>
</evidence>
<feature type="chain" id="PRO_5004808220" evidence="1">
    <location>
        <begin position="22"/>
        <end position="73"/>
    </location>
</feature>
<proteinExistence type="predicted"/>
<dbReference type="AlphaFoldDB" id="W1PE97"/>
<keyword evidence="3" id="KW-1185">Reference proteome</keyword>
<name>W1PE97_AMBTC</name>
<dbReference type="EMBL" id="KI393970">
    <property type="protein sequence ID" value="ERN05951.1"/>
    <property type="molecule type" value="Genomic_DNA"/>
</dbReference>
<feature type="signal peptide" evidence="1">
    <location>
        <begin position="1"/>
        <end position="21"/>
    </location>
</feature>
<organism evidence="2 3">
    <name type="scientific">Amborella trichopoda</name>
    <dbReference type="NCBI Taxonomy" id="13333"/>
    <lineage>
        <taxon>Eukaryota</taxon>
        <taxon>Viridiplantae</taxon>
        <taxon>Streptophyta</taxon>
        <taxon>Embryophyta</taxon>
        <taxon>Tracheophyta</taxon>
        <taxon>Spermatophyta</taxon>
        <taxon>Magnoliopsida</taxon>
        <taxon>Amborellales</taxon>
        <taxon>Amborellaceae</taxon>
        <taxon>Amborella</taxon>
    </lineage>
</organism>
<dbReference type="HOGENOM" id="CLU_2708171_0_0_1"/>
<dbReference type="Gramene" id="ERN05951">
    <property type="protein sequence ID" value="ERN05951"/>
    <property type="gene ID" value="AMTR_s00145p00070620"/>
</dbReference>
<gene>
    <name evidence="2" type="ORF">AMTR_s00145p00070620</name>
</gene>
<sequence>MALLQVLVLPALVLVFKVIRTNDAIKKVLTGIGFGCAHKNTGNFIEVTAGLGEGPSRYPSNLRLQVLVLPSAS</sequence>
<evidence type="ECO:0000313" key="2">
    <source>
        <dbReference type="EMBL" id="ERN05951.1"/>
    </source>
</evidence>
<keyword evidence="1" id="KW-0732">Signal</keyword>
<evidence type="ECO:0000313" key="3">
    <source>
        <dbReference type="Proteomes" id="UP000017836"/>
    </source>
</evidence>
<dbReference type="Proteomes" id="UP000017836">
    <property type="component" value="Unassembled WGS sequence"/>
</dbReference>
<reference evidence="3" key="1">
    <citation type="journal article" date="2013" name="Science">
        <title>The Amborella genome and the evolution of flowering plants.</title>
        <authorList>
            <consortium name="Amborella Genome Project"/>
        </authorList>
    </citation>
    <scope>NUCLEOTIDE SEQUENCE [LARGE SCALE GENOMIC DNA]</scope>
</reference>
<accession>W1PE97</accession>